<organism evidence="3 4">
    <name type="scientific">Paractinoplanes ovalisporus</name>
    <dbReference type="NCBI Taxonomy" id="2810368"/>
    <lineage>
        <taxon>Bacteria</taxon>
        <taxon>Bacillati</taxon>
        <taxon>Actinomycetota</taxon>
        <taxon>Actinomycetes</taxon>
        <taxon>Micromonosporales</taxon>
        <taxon>Micromonosporaceae</taxon>
        <taxon>Paractinoplanes</taxon>
    </lineage>
</organism>
<dbReference type="Proteomes" id="UP000632138">
    <property type="component" value="Unassembled WGS sequence"/>
</dbReference>
<dbReference type="EMBL" id="JAENHP010000018">
    <property type="protein sequence ID" value="MBM2621176.1"/>
    <property type="molecule type" value="Genomic_DNA"/>
</dbReference>
<sequence>MTTSALRNRTAAVATSIALLLPLAACRVVADVTAAPDPTTATTQPAPRKLPAPQKAPVTTKTPVKKKKKKQPHPVPNRPATDLYGTQYAYVKAYKGNRVTFDLVEFFEWEKAQRACKQDREPRDGIWCLEYYIRNKNPRLRWLGADPGGHYEIIVAEQGWKTVSMDRFLRSVRGTRKLVKFDIDGGRILNAEQMWQT</sequence>
<feature type="compositionally biased region" description="Low complexity" evidence="1">
    <location>
        <begin position="37"/>
        <end position="62"/>
    </location>
</feature>
<evidence type="ECO:0000256" key="1">
    <source>
        <dbReference type="SAM" id="MobiDB-lite"/>
    </source>
</evidence>
<name>A0ABS2AMV3_9ACTN</name>
<evidence type="ECO:0000256" key="2">
    <source>
        <dbReference type="SAM" id="SignalP"/>
    </source>
</evidence>
<feature type="region of interest" description="Disordered" evidence="1">
    <location>
        <begin position="37"/>
        <end position="81"/>
    </location>
</feature>
<feature type="signal peptide" evidence="2">
    <location>
        <begin position="1"/>
        <end position="30"/>
    </location>
</feature>
<keyword evidence="4" id="KW-1185">Reference proteome</keyword>
<reference evidence="3 4" key="1">
    <citation type="submission" date="2021-01" db="EMBL/GenBank/DDBJ databases">
        <title>Actinoplanes sp. nov. LDG1-06 isolated from lichen.</title>
        <authorList>
            <person name="Saeng-In P."/>
            <person name="Phongsopitanun W."/>
            <person name="Kanchanasin P."/>
            <person name="Yuki M."/>
            <person name="Kudo T."/>
            <person name="Ohkuma M."/>
            <person name="Tanasupawat S."/>
        </authorList>
    </citation>
    <scope>NUCLEOTIDE SEQUENCE [LARGE SCALE GENOMIC DNA]</scope>
    <source>
        <strain evidence="3 4">LDG1-06</strain>
    </source>
</reference>
<evidence type="ECO:0008006" key="5">
    <source>
        <dbReference type="Google" id="ProtNLM"/>
    </source>
</evidence>
<feature type="compositionally biased region" description="Basic residues" evidence="1">
    <location>
        <begin position="63"/>
        <end position="72"/>
    </location>
</feature>
<comment type="caution">
    <text evidence="3">The sequence shown here is derived from an EMBL/GenBank/DDBJ whole genome shotgun (WGS) entry which is preliminary data.</text>
</comment>
<evidence type="ECO:0000313" key="3">
    <source>
        <dbReference type="EMBL" id="MBM2621176.1"/>
    </source>
</evidence>
<accession>A0ABS2AMV3</accession>
<evidence type="ECO:0000313" key="4">
    <source>
        <dbReference type="Proteomes" id="UP000632138"/>
    </source>
</evidence>
<dbReference type="RefSeq" id="WP_203381154.1">
    <property type="nucleotide sequence ID" value="NZ_JAENHP010000018.1"/>
</dbReference>
<feature type="chain" id="PRO_5046542946" description="Lipoprotein" evidence="2">
    <location>
        <begin position="31"/>
        <end position="197"/>
    </location>
</feature>
<gene>
    <name evidence="3" type="ORF">JIG36_37310</name>
</gene>
<keyword evidence="2" id="KW-0732">Signal</keyword>
<protein>
    <recommendedName>
        <fullName evidence="5">Lipoprotein</fullName>
    </recommendedName>
</protein>
<proteinExistence type="predicted"/>